<dbReference type="Pfam" id="PF23286">
    <property type="entry name" value="LRR_13"/>
    <property type="match status" value="1"/>
</dbReference>
<dbReference type="SUPFAM" id="SSF52540">
    <property type="entry name" value="P-loop containing nucleoside triphosphate hydrolases"/>
    <property type="match status" value="1"/>
</dbReference>
<evidence type="ECO:0000259" key="7">
    <source>
        <dbReference type="Pfam" id="PF23286"/>
    </source>
</evidence>
<evidence type="ECO:0000313" key="8">
    <source>
        <dbReference type="EMBL" id="VVB08024.1"/>
    </source>
</evidence>
<dbReference type="GO" id="GO:0006952">
    <property type="term" value="P:defense response"/>
    <property type="evidence" value="ECO:0007669"/>
    <property type="project" value="InterPro"/>
</dbReference>
<dbReference type="InterPro" id="IPR011713">
    <property type="entry name" value="Leu-rich_rpt_3"/>
</dbReference>
<reference evidence="8" key="1">
    <citation type="submission" date="2019-07" db="EMBL/GenBank/DDBJ databases">
        <authorList>
            <person name="Dittberner H."/>
        </authorList>
    </citation>
    <scope>NUCLEOTIDE SEQUENCE [LARGE SCALE GENOMIC DNA]</scope>
</reference>
<evidence type="ECO:0000256" key="1">
    <source>
        <dbReference type="ARBA" id="ARBA00022614"/>
    </source>
</evidence>
<dbReference type="PANTHER" id="PTHR11017:SF549">
    <property type="entry name" value="DISEASE RESISTANCE PROTEIN RPP2A"/>
    <property type="match status" value="1"/>
</dbReference>
<keyword evidence="9" id="KW-1185">Reference proteome</keyword>
<dbReference type="SUPFAM" id="SSF46785">
    <property type="entry name" value="Winged helix' DNA-binding domain"/>
    <property type="match status" value="1"/>
</dbReference>
<feature type="region of interest" description="Disordered" evidence="4">
    <location>
        <begin position="993"/>
        <end position="1016"/>
    </location>
</feature>
<evidence type="ECO:0000313" key="9">
    <source>
        <dbReference type="Proteomes" id="UP000489600"/>
    </source>
</evidence>
<dbReference type="PANTHER" id="PTHR11017">
    <property type="entry name" value="LEUCINE-RICH REPEAT-CONTAINING PROTEIN"/>
    <property type="match status" value="1"/>
</dbReference>
<accession>A0A565C2Y8</accession>
<organism evidence="8 9">
    <name type="scientific">Arabis nemorensis</name>
    <dbReference type="NCBI Taxonomy" id="586526"/>
    <lineage>
        <taxon>Eukaryota</taxon>
        <taxon>Viridiplantae</taxon>
        <taxon>Streptophyta</taxon>
        <taxon>Embryophyta</taxon>
        <taxon>Tracheophyta</taxon>
        <taxon>Spermatophyta</taxon>
        <taxon>Magnoliopsida</taxon>
        <taxon>eudicotyledons</taxon>
        <taxon>Gunneridae</taxon>
        <taxon>Pentapetalae</taxon>
        <taxon>rosids</taxon>
        <taxon>malvids</taxon>
        <taxon>Brassicales</taxon>
        <taxon>Brassicaceae</taxon>
        <taxon>Arabideae</taxon>
        <taxon>Arabis</taxon>
    </lineage>
</organism>
<name>A0A565C2Y8_9BRAS</name>
<dbReference type="Gene3D" id="3.80.10.10">
    <property type="entry name" value="Ribonuclease Inhibitor"/>
    <property type="match status" value="2"/>
</dbReference>
<sequence>MLLSLGLKNLRFLSSIIEISRRNSSSSNKFTDIQRRLRSLVLRSPYCPIRECVCVISCGGYKRDGEEIALIDEIFSELRKRVAGKVQKWREAIIELAHTDDCKWIARNEFKLIEEIVRYACLRLFSISSQNVIDVYSLLESWQPSGMQMIGIWGMPGVGKTTVAKEIFRRLAPGYDSCYFLQDFHLIYQTKGLTYLRDEFFSKLFGVENLLIDACDTKPSFMKDRFQSKTVLVVIDDVTNARDAEALVGGFDWFSHGHLIILTSRNRQVLVQCNVKELYKIQNLFQYQSSQFLSLCAPGQYESMLNSELVRYASGIPLVLSVLGSFVRNQFTEKEHLQMLRQIPPTEIQDAFRRSFDGLNENEKNIFLDLASFFRGDNRNHVIQILDGCGFFTELGIYGLIDESLIDPLDDKIEMSNVFQDMGRFVVCEESKEPGKRSRLWDGNEIAKVLRNNSGTEAVEGIFMDMSNLKCKLGPTIFERTYRLRLLKLHCSTSGNHCNLCLPQGLNSLPDELRLLHWESYPLRSLPRHFNPKNLVELNMPYSKMEKLWKGTKNLEKLKKIRLSHSRQLTKIPRLSKALNLEHIDLEGCTSLVKVTSSIHHLDKLVFLNLRDCSRLRSLPVMIHLESLEFLDLSGCSDLEDIQDFSPNLKELYLAGTAIREMPSSIENLTKLVTLDLENCDKLLHLPPGISNLKAMVTLKLSGCSKLKRVPNLDAISLIGSDRLNTEQQVLEPLVHHSAIQESMLDVCETLDKLQFRLEIQIRQQNWAWFTITPQPLSIFHFLASRFYALVSLFLSNACLMDIPEEICELPTVNALDFGGNSISKIPESIRLLPRLHSLSLRHCKNLKSLPELPQSLELLNVHGCVSLKSVPWRFKQLLMHCTFSNCFKLSPEVFRGFLAKSLCIVENMKRDRHQKLITEPAFSICVPASEDLKSSTDVFASEVEFEFCPVDSQNEVLDDNCEVKGCGVYVITDASGDMSLVKKRFSPIKRERSGKKLLSSSMDPGAFSSGREPLPRFKRGRYRRSVESAILKLRKRKREESFSTSNQS</sequence>
<dbReference type="GO" id="GO:0043531">
    <property type="term" value="F:ADP binding"/>
    <property type="evidence" value="ECO:0007669"/>
    <property type="project" value="InterPro"/>
</dbReference>
<keyword evidence="3" id="KW-0611">Plant defense</keyword>
<keyword evidence="2" id="KW-0677">Repeat</keyword>
<dbReference type="InterPro" id="IPR058192">
    <property type="entry name" value="WHD_ROQ1-like"/>
</dbReference>
<dbReference type="InterPro" id="IPR036390">
    <property type="entry name" value="WH_DNA-bd_sf"/>
</dbReference>
<dbReference type="Pfam" id="PF07725">
    <property type="entry name" value="LRR_3"/>
    <property type="match status" value="1"/>
</dbReference>
<dbReference type="SUPFAM" id="SSF52047">
    <property type="entry name" value="RNI-like"/>
    <property type="match status" value="1"/>
</dbReference>
<protein>
    <submittedName>
        <fullName evidence="8">Uncharacterized protein</fullName>
    </submittedName>
</protein>
<evidence type="ECO:0000256" key="3">
    <source>
        <dbReference type="ARBA" id="ARBA00022821"/>
    </source>
</evidence>
<evidence type="ECO:0000259" key="6">
    <source>
        <dbReference type="Pfam" id="PF23282"/>
    </source>
</evidence>
<dbReference type="OrthoDB" id="1060944at2759"/>
<dbReference type="AlphaFoldDB" id="A0A565C2Y8"/>
<dbReference type="Gene3D" id="3.40.50.300">
    <property type="entry name" value="P-loop containing nucleotide triphosphate hydrolases"/>
    <property type="match status" value="1"/>
</dbReference>
<evidence type="ECO:0000256" key="2">
    <source>
        <dbReference type="ARBA" id="ARBA00022737"/>
    </source>
</evidence>
<dbReference type="InterPro" id="IPR002182">
    <property type="entry name" value="NB-ARC"/>
</dbReference>
<keyword evidence="1" id="KW-0433">Leucine-rich repeat</keyword>
<dbReference type="SUPFAM" id="SSF52058">
    <property type="entry name" value="L domain-like"/>
    <property type="match status" value="1"/>
</dbReference>
<dbReference type="InterPro" id="IPR027417">
    <property type="entry name" value="P-loop_NTPase"/>
</dbReference>
<evidence type="ECO:0000259" key="5">
    <source>
        <dbReference type="Pfam" id="PF00931"/>
    </source>
</evidence>
<dbReference type="InterPro" id="IPR032675">
    <property type="entry name" value="LRR_dom_sf"/>
</dbReference>
<feature type="domain" description="NB-ARC" evidence="5">
    <location>
        <begin position="145"/>
        <end position="289"/>
    </location>
</feature>
<dbReference type="InterPro" id="IPR058546">
    <property type="entry name" value="RPS4B/Roq1-like_LRR"/>
</dbReference>
<dbReference type="InterPro" id="IPR044974">
    <property type="entry name" value="Disease_R_plants"/>
</dbReference>
<dbReference type="FunFam" id="3.80.10.10:FF:000386">
    <property type="entry name" value="Disease resistance protein RPS4"/>
    <property type="match status" value="1"/>
</dbReference>
<proteinExistence type="predicted"/>
<dbReference type="PRINTS" id="PR00364">
    <property type="entry name" value="DISEASERSIST"/>
</dbReference>
<comment type="caution">
    <text evidence="8">The sequence shown here is derived from an EMBL/GenBank/DDBJ whole genome shotgun (WGS) entry which is preliminary data.</text>
</comment>
<dbReference type="EMBL" id="CABITT030000006">
    <property type="protein sequence ID" value="VVB08024.1"/>
    <property type="molecule type" value="Genomic_DNA"/>
</dbReference>
<dbReference type="Pfam" id="PF00931">
    <property type="entry name" value="NB-ARC"/>
    <property type="match status" value="1"/>
</dbReference>
<evidence type="ECO:0000256" key="4">
    <source>
        <dbReference type="SAM" id="MobiDB-lite"/>
    </source>
</evidence>
<gene>
    <name evidence="8" type="ORF">ANE_LOCUS18468</name>
</gene>
<feature type="domain" description="Disease resistance protein Roq1-like winged-helix" evidence="6">
    <location>
        <begin position="360"/>
        <end position="431"/>
    </location>
</feature>
<dbReference type="Proteomes" id="UP000489600">
    <property type="component" value="Unassembled WGS sequence"/>
</dbReference>
<dbReference type="Pfam" id="PF23282">
    <property type="entry name" value="WHD_ROQ1"/>
    <property type="match status" value="1"/>
</dbReference>
<feature type="domain" description="Disease resistance protein RPS4B/Roq1-like leucine-rich repeats" evidence="7">
    <location>
        <begin position="625"/>
        <end position="708"/>
    </location>
</feature>